<dbReference type="PANTHER" id="PTHR22912:SF160">
    <property type="entry name" value="DIHYDROLIPOYL DEHYDROGENASE"/>
    <property type="match status" value="1"/>
</dbReference>
<dbReference type="NCBIfam" id="TIGR01350">
    <property type="entry name" value="lipoamide_DH"/>
    <property type="match status" value="1"/>
</dbReference>
<dbReference type="PIRSF" id="PIRSF000350">
    <property type="entry name" value="Mercury_reductase_MerA"/>
    <property type="match status" value="1"/>
</dbReference>
<accession>A0ABV7LSN3</accession>
<evidence type="ECO:0000256" key="9">
    <source>
        <dbReference type="ARBA" id="ARBA00023284"/>
    </source>
</evidence>
<proteinExistence type="inferred from homology"/>
<dbReference type="Pfam" id="PF07992">
    <property type="entry name" value="Pyr_redox_2"/>
    <property type="match status" value="1"/>
</dbReference>
<dbReference type="InterPro" id="IPR016156">
    <property type="entry name" value="FAD/NAD-linked_Rdtase_dimer_sf"/>
</dbReference>
<dbReference type="Pfam" id="PF02852">
    <property type="entry name" value="Pyr_redox_dim"/>
    <property type="match status" value="1"/>
</dbReference>
<evidence type="ECO:0000313" key="15">
    <source>
        <dbReference type="Proteomes" id="UP001595579"/>
    </source>
</evidence>
<organism evidence="14 15">
    <name type="scientific">Litchfieldella rifensis</name>
    <dbReference type="NCBI Taxonomy" id="762643"/>
    <lineage>
        <taxon>Bacteria</taxon>
        <taxon>Pseudomonadati</taxon>
        <taxon>Pseudomonadota</taxon>
        <taxon>Gammaproteobacteria</taxon>
        <taxon>Oceanospirillales</taxon>
        <taxon>Halomonadaceae</taxon>
        <taxon>Litchfieldella</taxon>
    </lineage>
</organism>
<dbReference type="PANTHER" id="PTHR22912">
    <property type="entry name" value="DISULFIDE OXIDOREDUCTASE"/>
    <property type="match status" value="1"/>
</dbReference>
<keyword evidence="5 11" id="KW-0274">FAD</keyword>
<evidence type="ECO:0000256" key="1">
    <source>
        <dbReference type="ARBA" id="ARBA00007532"/>
    </source>
</evidence>
<reference evidence="15" key="1">
    <citation type="journal article" date="2019" name="Int. J. Syst. Evol. Microbiol.">
        <title>The Global Catalogue of Microorganisms (GCM) 10K type strain sequencing project: providing services to taxonomists for standard genome sequencing and annotation.</title>
        <authorList>
            <consortium name="The Broad Institute Genomics Platform"/>
            <consortium name="The Broad Institute Genome Sequencing Center for Infectious Disease"/>
            <person name="Wu L."/>
            <person name="Ma J."/>
        </authorList>
    </citation>
    <scope>NUCLEOTIDE SEQUENCE [LARGE SCALE GENOMIC DNA]</scope>
    <source>
        <strain evidence="15">CECT 7698</strain>
    </source>
</reference>
<dbReference type="PROSITE" id="PS00076">
    <property type="entry name" value="PYRIDINE_REDOX_1"/>
    <property type="match status" value="1"/>
</dbReference>
<feature type="domain" description="Pyridine nucleotide-disulphide oxidoreductase dimerisation" evidence="12">
    <location>
        <begin position="354"/>
        <end position="461"/>
    </location>
</feature>
<dbReference type="Gene3D" id="3.30.390.30">
    <property type="match status" value="1"/>
</dbReference>
<dbReference type="InterPro" id="IPR001100">
    <property type="entry name" value="Pyr_nuc-diS_OxRdtase"/>
</dbReference>
<dbReference type="EMBL" id="JBHRUG010000031">
    <property type="protein sequence ID" value="MFC3285300.1"/>
    <property type="molecule type" value="Genomic_DNA"/>
</dbReference>
<dbReference type="PRINTS" id="PR00411">
    <property type="entry name" value="PNDRDTASEI"/>
</dbReference>
<dbReference type="Gene3D" id="3.50.50.60">
    <property type="entry name" value="FAD/NAD(P)-binding domain"/>
    <property type="match status" value="2"/>
</dbReference>
<dbReference type="InterPro" id="IPR006258">
    <property type="entry name" value="Lipoamide_DH"/>
</dbReference>
<feature type="domain" description="FAD/NAD(P)-binding" evidence="13">
    <location>
        <begin position="15"/>
        <end position="335"/>
    </location>
</feature>
<keyword evidence="9 11" id="KW-0676">Redox-active center</keyword>
<keyword evidence="4 11" id="KW-0285">Flavoprotein</keyword>
<evidence type="ECO:0000256" key="8">
    <source>
        <dbReference type="ARBA" id="ARBA00023157"/>
    </source>
</evidence>
<evidence type="ECO:0000259" key="12">
    <source>
        <dbReference type="Pfam" id="PF02852"/>
    </source>
</evidence>
<dbReference type="SUPFAM" id="SSF51905">
    <property type="entry name" value="FAD/NAD(P)-binding domain"/>
    <property type="match status" value="1"/>
</dbReference>
<protein>
    <recommendedName>
        <fullName evidence="3 11">Dihydrolipoyl dehydrogenase</fullName>
        <ecNumber evidence="2 11">1.8.1.4</ecNumber>
    </recommendedName>
</protein>
<dbReference type="EC" id="1.8.1.4" evidence="2 11"/>
<evidence type="ECO:0000259" key="13">
    <source>
        <dbReference type="Pfam" id="PF07992"/>
    </source>
</evidence>
<dbReference type="RefSeq" id="WP_386776073.1">
    <property type="nucleotide sequence ID" value="NZ_JBHRUG010000031.1"/>
</dbReference>
<comment type="similarity">
    <text evidence="1 11">Belongs to the class-I pyridine nucleotide-disulfide oxidoreductase family.</text>
</comment>
<dbReference type="Proteomes" id="UP001595579">
    <property type="component" value="Unassembled WGS sequence"/>
</dbReference>
<evidence type="ECO:0000256" key="5">
    <source>
        <dbReference type="ARBA" id="ARBA00022827"/>
    </source>
</evidence>
<keyword evidence="7 11" id="KW-0520">NAD</keyword>
<evidence type="ECO:0000256" key="10">
    <source>
        <dbReference type="ARBA" id="ARBA00049187"/>
    </source>
</evidence>
<dbReference type="InterPro" id="IPR036188">
    <property type="entry name" value="FAD/NAD-bd_sf"/>
</dbReference>
<dbReference type="InterPro" id="IPR012999">
    <property type="entry name" value="Pyr_OxRdtase_I_AS"/>
</dbReference>
<name>A0ABV7LSN3_9GAMM</name>
<dbReference type="InterPro" id="IPR004099">
    <property type="entry name" value="Pyr_nucl-diS_OxRdtase_dimer"/>
</dbReference>
<keyword evidence="8" id="KW-1015">Disulfide bond</keyword>
<evidence type="ECO:0000256" key="2">
    <source>
        <dbReference type="ARBA" id="ARBA00012608"/>
    </source>
</evidence>
<keyword evidence="15" id="KW-1185">Reference proteome</keyword>
<evidence type="ECO:0000256" key="6">
    <source>
        <dbReference type="ARBA" id="ARBA00023002"/>
    </source>
</evidence>
<comment type="cofactor">
    <cofactor evidence="11">
        <name>FAD</name>
        <dbReference type="ChEBI" id="CHEBI:57692"/>
    </cofactor>
    <text evidence="11">Binds 1 FAD per subunit.</text>
</comment>
<dbReference type="SUPFAM" id="SSF55424">
    <property type="entry name" value="FAD/NAD-linked reductases, dimerisation (C-terminal) domain"/>
    <property type="match status" value="1"/>
</dbReference>
<comment type="catalytic activity">
    <reaction evidence="10 11">
        <text>N(6)-[(R)-dihydrolipoyl]-L-lysyl-[protein] + NAD(+) = N(6)-[(R)-lipoyl]-L-lysyl-[protein] + NADH + H(+)</text>
        <dbReference type="Rhea" id="RHEA:15045"/>
        <dbReference type="Rhea" id="RHEA-COMP:10474"/>
        <dbReference type="Rhea" id="RHEA-COMP:10475"/>
        <dbReference type="ChEBI" id="CHEBI:15378"/>
        <dbReference type="ChEBI" id="CHEBI:57540"/>
        <dbReference type="ChEBI" id="CHEBI:57945"/>
        <dbReference type="ChEBI" id="CHEBI:83099"/>
        <dbReference type="ChEBI" id="CHEBI:83100"/>
        <dbReference type="EC" id="1.8.1.4"/>
    </reaction>
</comment>
<evidence type="ECO:0000256" key="11">
    <source>
        <dbReference type="RuleBase" id="RU003692"/>
    </source>
</evidence>
<dbReference type="GO" id="GO:0004148">
    <property type="term" value="F:dihydrolipoyl dehydrogenase (NADH) activity"/>
    <property type="evidence" value="ECO:0007669"/>
    <property type="project" value="UniProtKB-EC"/>
</dbReference>
<dbReference type="PRINTS" id="PR00368">
    <property type="entry name" value="FADPNR"/>
</dbReference>
<evidence type="ECO:0000256" key="3">
    <source>
        <dbReference type="ARBA" id="ARBA00016961"/>
    </source>
</evidence>
<evidence type="ECO:0000256" key="7">
    <source>
        <dbReference type="ARBA" id="ARBA00023027"/>
    </source>
</evidence>
<evidence type="ECO:0000313" key="14">
    <source>
        <dbReference type="EMBL" id="MFC3285300.1"/>
    </source>
</evidence>
<comment type="miscellaneous">
    <text evidence="11">The active site is a redox-active disulfide bond.</text>
</comment>
<keyword evidence="6 11" id="KW-0560">Oxidoreductase</keyword>
<dbReference type="InterPro" id="IPR023753">
    <property type="entry name" value="FAD/NAD-binding_dom"/>
</dbReference>
<comment type="caution">
    <text evidence="14">The sequence shown here is derived from an EMBL/GenBank/DDBJ whole genome shotgun (WGS) entry which is preliminary data.</text>
</comment>
<gene>
    <name evidence="14" type="primary">lpdA</name>
    <name evidence="14" type="ORF">ACFOEV_17010</name>
</gene>
<evidence type="ECO:0000256" key="4">
    <source>
        <dbReference type="ARBA" id="ARBA00022630"/>
    </source>
</evidence>
<sequence>MAGKERDSAVPERTDVAVIGGGPGGYAAAFEAAAQGLDVTLISDDERIGGVCLLRGCIPSKTLLHVTELLHATQDADTMGIAFQRPDIDPQALRNWKDQVIVKLTDGLAGLCKQRGVRLVRARAHFAGKQQLHLEGAERDTLDYGHAIIATGSRPMALPDVDFATSDRIMDSTDALALEEIPESLLVVGGGYIGLEMGMVYQALGSRVTLVEMADRLMVNADADLVKPLASKVEALFDATHLKTRVSRLKETRKQVRVTLEGEDGSRDRNFERVLVAVGRQPNTQDLSLDETDVVCDDQGFIEVDDQRRTGDECIYAIGDVTGGMMLAHEAMHEGKVAARAIAGHSAKFDARAVPAVVYTTPQLAWCGFTEQQAERDDIDIKVLRFPWQASGRALSMGTEDGMTKLIVEPHSGRILGMGIVGPQAESLIAEGALAIEMGAVAEDLALTVHPHPTLSETVGECAELFLGQATHYG</sequence>
<dbReference type="InterPro" id="IPR050151">
    <property type="entry name" value="Class-I_Pyr_Nuc-Dis_Oxidored"/>
</dbReference>